<dbReference type="STRING" id="1547283.A9C19_09585"/>
<protein>
    <submittedName>
        <fullName evidence="2">DNA-binding protein</fullName>
    </submittedName>
</protein>
<dbReference type="GO" id="GO:0003677">
    <property type="term" value="F:DNA binding"/>
    <property type="evidence" value="ECO:0007669"/>
    <property type="project" value="UniProtKB-KW"/>
</dbReference>
<keyword evidence="1" id="KW-0812">Transmembrane</keyword>
<proteinExistence type="predicted"/>
<dbReference type="InterPro" id="IPR009577">
    <property type="entry name" value="Sm_multidrug_ex"/>
</dbReference>
<evidence type="ECO:0000256" key="1">
    <source>
        <dbReference type="SAM" id="Phobius"/>
    </source>
</evidence>
<name>A0A1L3MXH8_9BACI</name>
<dbReference type="EMBL" id="CP016020">
    <property type="protein sequence ID" value="APH07037.1"/>
    <property type="molecule type" value="Genomic_DNA"/>
</dbReference>
<evidence type="ECO:0000313" key="3">
    <source>
        <dbReference type="Proteomes" id="UP000181936"/>
    </source>
</evidence>
<dbReference type="KEGG" id="bwh:A9C19_09585"/>
<accession>A0A1L3MXH8</accession>
<keyword evidence="1" id="KW-1133">Transmembrane helix</keyword>
<feature type="transmembrane region" description="Helical" evidence="1">
    <location>
        <begin position="90"/>
        <end position="116"/>
    </location>
</feature>
<feature type="transmembrane region" description="Helical" evidence="1">
    <location>
        <begin position="7"/>
        <end position="30"/>
    </location>
</feature>
<feature type="transmembrane region" description="Helical" evidence="1">
    <location>
        <begin position="36"/>
        <end position="57"/>
    </location>
</feature>
<feature type="transmembrane region" description="Helical" evidence="1">
    <location>
        <begin position="122"/>
        <end position="140"/>
    </location>
</feature>
<dbReference type="InterPro" id="IPR036259">
    <property type="entry name" value="MFS_trans_sf"/>
</dbReference>
<dbReference type="Pfam" id="PF06695">
    <property type="entry name" value="Sm_multidrug_ex"/>
    <property type="match status" value="1"/>
</dbReference>
<sequence length="163" mass="18269">MDLLWAYIVVFVMAAIPFFEAFGVIALGMLAGLPEIPVIIISLLGNIATVLLLILFINKIKEWRRRKKGEAADKEPTKRAMRAKNLWNKYGLPGLSLIGPLFVGSHLTAFMCLSLGGTKKKTTIWMLTSIILWGLIFALLTHAGIDFLNYENQNFFKDIISKN</sequence>
<evidence type="ECO:0000313" key="2">
    <source>
        <dbReference type="EMBL" id="APH07037.1"/>
    </source>
</evidence>
<keyword evidence="3" id="KW-1185">Reference proteome</keyword>
<dbReference type="AlphaFoldDB" id="A0A1L3MXH8"/>
<dbReference type="SUPFAM" id="SSF103473">
    <property type="entry name" value="MFS general substrate transporter"/>
    <property type="match status" value="1"/>
</dbReference>
<keyword evidence="2" id="KW-0238">DNA-binding</keyword>
<gene>
    <name evidence="2" type="ORF">A9C19_09585</name>
</gene>
<organism evidence="2 3">
    <name type="scientific">Bacillus weihaiensis</name>
    <dbReference type="NCBI Taxonomy" id="1547283"/>
    <lineage>
        <taxon>Bacteria</taxon>
        <taxon>Bacillati</taxon>
        <taxon>Bacillota</taxon>
        <taxon>Bacilli</taxon>
        <taxon>Bacillales</taxon>
        <taxon>Bacillaceae</taxon>
        <taxon>Bacillus</taxon>
    </lineage>
</organism>
<dbReference type="Proteomes" id="UP000181936">
    <property type="component" value="Chromosome"/>
</dbReference>
<reference evidence="2 3" key="1">
    <citation type="journal article" date="2016" name="Sci. Rep.">
        <title>Complete genome sequence and transcriptomic analysis of a novel marine strain Bacillus weihaiensis reveals the mechanism of brown algae degradation.</title>
        <authorList>
            <person name="Zhu Y."/>
            <person name="Chen P."/>
            <person name="Bao Y."/>
            <person name="Men Y."/>
            <person name="Zeng Y."/>
            <person name="Yang J."/>
            <person name="Sun J."/>
            <person name="Sun Y."/>
        </authorList>
    </citation>
    <scope>NUCLEOTIDE SEQUENCE [LARGE SCALE GENOMIC DNA]</scope>
    <source>
        <strain evidence="2 3">Alg07</strain>
    </source>
</reference>
<keyword evidence="1" id="KW-0472">Membrane</keyword>